<dbReference type="AlphaFoldDB" id="A0A261RGT1"/>
<reference evidence="2" key="1">
    <citation type="submission" date="2017-05" db="EMBL/GenBank/DDBJ databases">
        <title>Complete and WGS of Bordetella genogroups.</title>
        <authorList>
            <person name="Spilker T."/>
            <person name="Lipuma J."/>
        </authorList>
    </citation>
    <scope>NUCLEOTIDE SEQUENCE</scope>
    <source>
        <strain evidence="2">AU21707</strain>
    </source>
</reference>
<evidence type="ECO:0000259" key="1">
    <source>
        <dbReference type="SMART" id="SM01008"/>
    </source>
</evidence>
<comment type="caution">
    <text evidence="2">The sequence shown here is derived from an EMBL/GenBank/DDBJ whole genome shotgun (WGS) entry which is preliminary data.</text>
</comment>
<dbReference type="InterPro" id="IPR016208">
    <property type="entry name" value="Ald_Oxase/xanthine_DH-like"/>
</dbReference>
<dbReference type="InterPro" id="IPR036856">
    <property type="entry name" value="Ald_Oxase/Xan_DH_a/b_sf"/>
</dbReference>
<dbReference type="InterPro" id="IPR046867">
    <property type="entry name" value="AldOxase/xan_DH_MoCoBD2"/>
</dbReference>
<proteinExistence type="predicted"/>
<dbReference type="RefSeq" id="WP_094846790.1">
    <property type="nucleotide sequence ID" value="NZ_NEVJ01000002.1"/>
</dbReference>
<name>A0A261RGT1_9BORD</name>
<dbReference type="Pfam" id="PF02738">
    <property type="entry name" value="MoCoBD_1"/>
    <property type="match status" value="1"/>
</dbReference>
<dbReference type="InterPro" id="IPR000674">
    <property type="entry name" value="Ald_Oxase/Xan_DH_a/b"/>
</dbReference>
<gene>
    <name evidence="2" type="ORF">CAL26_10465</name>
</gene>
<keyword evidence="3" id="KW-1185">Reference proteome</keyword>
<dbReference type="Gene3D" id="3.30.365.10">
    <property type="entry name" value="Aldehyde oxidase/xanthine dehydrogenase, molybdopterin binding domain"/>
    <property type="match status" value="4"/>
</dbReference>
<dbReference type="GO" id="GO:0016491">
    <property type="term" value="F:oxidoreductase activity"/>
    <property type="evidence" value="ECO:0007669"/>
    <property type="project" value="InterPro"/>
</dbReference>
<sequence length="773" mass="82305">MHAKPQFSLSAEPRADYLEKVTGTAVYASDVEVPNMLHGKILRSTVPHARIARLDTSAALAIPGVVAILTGEDLKDMPGSEIRWGLSLRDRPVIALDKVRYVGDPVAAVAAVDEATAEAALDAIVVSYETLPHSTTAQEALAEGAALVHEDMEVLKDYYFRGHCTPVPGTNQFQQWSYASGDVDQAFQGDVKVFEDTFTFPMVFHYAMEPHVCLAHWTPRSLEIWSGGQTPTAIQRVCSETLGIPLACVRVHSPYVGGGFGGKASVKIDPLVAALSWKAQAPVRVCLTIAESMLTCRRLDAEVTLKTTVDAGGRIVAKTVRAVLNGGAYADTGPAIAVKAAIRAIGPYHIPNLRLEAIGVYTNTVPGAAFRSIGGPQAVWATESQMDIIADAIGMDPIEFRMLNLAQKGETIKHDLRPLDIDMRRSLRAAVDTLKNLPEPAYQGRRGLGVAVGATDPGIMPIGGAIVRLRADGSVNVSANTVEIGQGSRGVLRIIAAKTLNQPLRMIAVAQPDTLQAPYDWGTGASRSTVIIGLAVQLACEDILRQVRDIAAQELGGSPDDYTLVEGAVEGPNGQMPFIELLRRFHGMAAGEFLGVGRVNPNTKDGAFKLQPLFWETGAGAFEIGLDEGTGAIRVLRAGGAADLGHVINPKAAEGQDEGAMVMGLGHTLSEEYIYEDGQVVNGTLFDYKVPTMEEVPDHVGTALIESGDGPGPFGARGGGEGAILPVAPAVANALFQGWGIRLKELPLTPERVWRALRDKALTAQDENLTDKK</sequence>
<dbReference type="Pfam" id="PF01315">
    <property type="entry name" value="Ald_Xan_dh_C"/>
    <property type="match status" value="1"/>
</dbReference>
<dbReference type="EMBL" id="NEVJ01000002">
    <property type="protein sequence ID" value="OZI23830.1"/>
    <property type="molecule type" value="Genomic_DNA"/>
</dbReference>
<dbReference type="OrthoDB" id="221297at2"/>
<feature type="domain" description="Aldehyde oxidase/xanthine dehydrogenase a/b hammerhead" evidence="1">
    <location>
        <begin position="22"/>
        <end position="132"/>
    </location>
</feature>
<dbReference type="InterPro" id="IPR008274">
    <property type="entry name" value="AldOxase/xan_DH_MoCoBD1"/>
</dbReference>
<dbReference type="SUPFAM" id="SSF54665">
    <property type="entry name" value="CO dehydrogenase molybdoprotein N-domain-like"/>
    <property type="match status" value="1"/>
</dbReference>
<organism evidence="2 3">
    <name type="scientific">Bordetella genomosp. 9</name>
    <dbReference type="NCBI Taxonomy" id="1416803"/>
    <lineage>
        <taxon>Bacteria</taxon>
        <taxon>Pseudomonadati</taxon>
        <taxon>Pseudomonadota</taxon>
        <taxon>Betaproteobacteria</taxon>
        <taxon>Burkholderiales</taxon>
        <taxon>Alcaligenaceae</taxon>
        <taxon>Bordetella</taxon>
    </lineage>
</organism>
<accession>A0A261RGT1</accession>
<dbReference type="Gene3D" id="3.90.1170.50">
    <property type="entry name" value="Aldehyde oxidase/xanthine dehydrogenase, a/b hammerhead"/>
    <property type="match status" value="1"/>
</dbReference>
<dbReference type="InterPro" id="IPR037165">
    <property type="entry name" value="AldOxase/xan_DH_Mopterin-bd_sf"/>
</dbReference>
<dbReference type="GO" id="GO:0005506">
    <property type="term" value="F:iron ion binding"/>
    <property type="evidence" value="ECO:0007669"/>
    <property type="project" value="InterPro"/>
</dbReference>
<dbReference type="SUPFAM" id="SSF56003">
    <property type="entry name" value="Molybdenum cofactor-binding domain"/>
    <property type="match status" value="1"/>
</dbReference>
<dbReference type="SMART" id="SM01008">
    <property type="entry name" value="Ald_Xan_dh_C"/>
    <property type="match status" value="1"/>
</dbReference>
<dbReference type="Proteomes" id="UP000216857">
    <property type="component" value="Unassembled WGS sequence"/>
</dbReference>
<dbReference type="Pfam" id="PF20256">
    <property type="entry name" value="MoCoBD_2"/>
    <property type="match status" value="1"/>
</dbReference>
<dbReference type="PANTHER" id="PTHR11908">
    <property type="entry name" value="XANTHINE DEHYDROGENASE"/>
    <property type="match status" value="1"/>
</dbReference>
<evidence type="ECO:0000313" key="3">
    <source>
        <dbReference type="Proteomes" id="UP000216857"/>
    </source>
</evidence>
<protein>
    <submittedName>
        <fullName evidence="2">Aldehyde oxidase</fullName>
    </submittedName>
</protein>
<evidence type="ECO:0000313" key="2">
    <source>
        <dbReference type="EMBL" id="OZI23830.1"/>
    </source>
</evidence>
<dbReference type="PANTHER" id="PTHR11908:SF157">
    <property type="entry name" value="XANTHINE DEHYDROGENASE SUBUNIT D-RELATED"/>
    <property type="match status" value="1"/>
</dbReference>